<dbReference type="OMA" id="EMRREDC"/>
<dbReference type="AlphaFoldDB" id="M0ZIE6"/>
<proteinExistence type="predicted"/>
<evidence type="ECO:0000313" key="2">
    <source>
        <dbReference type="Proteomes" id="UP000011115"/>
    </source>
</evidence>
<sequence length="51" mass="5939">MGFVYWLLIGNDSSEMEMRRREDCGQTLWWLRSLNSGGDYCLVAERGSVFC</sequence>
<reference evidence="2" key="1">
    <citation type="journal article" date="2011" name="Nature">
        <title>Genome sequence and analysis of the tuber crop potato.</title>
        <authorList>
            <consortium name="The Potato Genome Sequencing Consortium"/>
        </authorList>
    </citation>
    <scope>NUCLEOTIDE SEQUENCE [LARGE SCALE GENOMIC DNA]</scope>
    <source>
        <strain evidence="2">cv. DM1-3 516 R44</strain>
    </source>
</reference>
<dbReference type="InParanoid" id="M0ZIE6"/>
<dbReference type="PaxDb" id="4113-PGSC0003DMT400001408"/>
<dbReference type="Proteomes" id="UP000011115">
    <property type="component" value="Unassembled WGS sequence"/>
</dbReference>
<dbReference type="Gramene" id="PGSC0003DMT400001408">
    <property type="protein sequence ID" value="PGSC0003DMT400001408"/>
    <property type="gene ID" value="PGSC0003DMG401000524"/>
</dbReference>
<organism evidence="1 2">
    <name type="scientific">Solanum tuberosum</name>
    <name type="common">Potato</name>
    <dbReference type="NCBI Taxonomy" id="4113"/>
    <lineage>
        <taxon>Eukaryota</taxon>
        <taxon>Viridiplantae</taxon>
        <taxon>Streptophyta</taxon>
        <taxon>Embryophyta</taxon>
        <taxon>Tracheophyta</taxon>
        <taxon>Spermatophyta</taxon>
        <taxon>Magnoliopsida</taxon>
        <taxon>eudicotyledons</taxon>
        <taxon>Gunneridae</taxon>
        <taxon>Pentapetalae</taxon>
        <taxon>asterids</taxon>
        <taxon>lamiids</taxon>
        <taxon>Solanales</taxon>
        <taxon>Solanaceae</taxon>
        <taxon>Solanoideae</taxon>
        <taxon>Solaneae</taxon>
        <taxon>Solanum</taxon>
    </lineage>
</organism>
<evidence type="ECO:0000313" key="1">
    <source>
        <dbReference type="EnsemblPlants" id="PGSC0003DMT400001408"/>
    </source>
</evidence>
<dbReference type="EnsemblPlants" id="PGSC0003DMT400001408">
    <property type="protein sequence ID" value="PGSC0003DMT400001408"/>
    <property type="gene ID" value="PGSC0003DMG401000524"/>
</dbReference>
<accession>M0ZIE6</accession>
<dbReference type="HOGENOM" id="CLU_205522_0_0_1"/>
<keyword evidence="2" id="KW-1185">Reference proteome</keyword>
<protein>
    <submittedName>
        <fullName evidence="1">Uncharacterized protein</fullName>
    </submittedName>
</protein>
<reference evidence="1" key="2">
    <citation type="submission" date="2015-06" db="UniProtKB">
        <authorList>
            <consortium name="EnsemblPlants"/>
        </authorList>
    </citation>
    <scope>IDENTIFICATION</scope>
    <source>
        <strain evidence="1">DM1-3 516 R44</strain>
    </source>
</reference>
<name>M0ZIE6_SOLTU</name>